<reference evidence="1 2" key="1">
    <citation type="journal article" date="2015" name="Plant Cell">
        <title>Oil accumulation by the oleaginous diatom Fistulifera solaris as revealed by the genome and transcriptome.</title>
        <authorList>
            <person name="Tanaka T."/>
            <person name="Maeda Y."/>
            <person name="Veluchamy A."/>
            <person name="Tanaka M."/>
            <person name="Abida H."/>
            <person name="Marechal E."/>
            <person name="Bowler C."/>
            <person name="Muto M."/>
            <person name="Sunaga Y."/>
            <person name="Tanaka M."/>
            <person name="Yoshino T."/>
            <person name="Taniguchi T."/>
            <person name="Fukuda Y."/>
            <person name="Nemoto M."/>
            <person name="Matsumoto M."/>
            <person name="Wong P.S."/>
            <person name="Aburatani S."/>
            <person name="Fujibuchi W."/>
        </authorList>
    </citation>
    <scope>NUCLEOTIDE SEQUENCE [LARGE SCALE GENOMIC DNA]</scope>
    <source>
        <strain evidence="1 2">JPCC DA0580</strain>
    </source>
</reference>
<accession>A0A1Z5JUJ9</accession>
<dbReference type="OrthoDB" id="120976at2759"/>
<proteinExistence type="predicted"/>
<protein>
    <submittedName>
        <fullName evidence="1">Uncharacterized protein</fullName>
    </submittedName>
</protein>
<keyword evidence="2" id="KW-1185">Reference proteome</keyword>
<dbReference type="AlphaFoldDB" id="A0A1Z5JUJ9"/>
<comment type="caution">
    <text evidence="1">The sequence shown here is derived from an EMBL/GenBank/DDBJ whole genome shotgun (WGS) entry which is preliminary data.</text>
</comment>
<name>A0A1Z5JUJ9_FISSO</name>
<evidence type="ECO:0000313" key="1">
    <source>
        <dbReference type="EMBL" id="GAX17707.1"/>
    </source>
</evidence>
<dbReference type="InParanoid" id="A0A1Z5JUJ9"/>
<dbReference type="Proteomes" id="UP000198406">
    <property type="component" value="Unassembled WGS sequence"/>
</dbReference>
<evidence type="ECO:0000313" key="2">
    <source>
        <dbReference type="Proteomes" id="UP000198406"/>
    </source>
</evidence>
<organism evidence="1 2">
    <name type="scientific">Fistulifera solaris</name>
    <name type="common">Oleaginous diatom</name>
    <dbReference type="NCBI Taxonomy" id="1519565"/>
    <lineage>
        <taxon>Eukaryota</taxon>
        <taxon>Sar</taxon>
        <taxon>Stramenopiles</taxon>
        <taxon>Ochrophyta</taxon>
        <taxon>Bacillariophyta</taxon>
        <taxon>Bacillariophyceae</taxon>
        <taxon>Bacillariophycidae</taxon>
        <taxon>Naviculales</taxon>
        <taxon>Naviculaceae</taxon>
        <taxon>Fistulifera</taxon>
    </lineage>
</organism>
<sequence>MSFSSDNPESAEGPLLELIPEEEVSTEQKAFRVATASADEAISDRLYRFRRKPWCFDDFIRENDDSEFAYWCENGTILCVQCGIFFFRHMKESWEDCLPASFQGQNVCFSIELCDSYKSLWCTIYGKTDTTVAETLTWFLSLEFSNETQQPLTIKGSRPRGKGTSFDFAALQPEQLARILDKHSAMQLDWTSITWSPELSVILATRPYPMNWKMAQRFCDGGTTFVDALQAREASFGALSFTLNSSFGPLSLTNLRRLFQLEGIFDKLDLECCEKEYALLPFSANVATLKYQLEAIDLEPNDFDSLDIVPKDLRLSINLLRSRSSWGGWVVSLLNRVAELAHFERLDLLLFRFRWDDDDLQNAALVAEALIRAVQCNPNLSFLDLSSASPIFTRLNWTPYLERICDAVENNNGLDTCTIAVFDPKNESFYSLLEEVLSRNRRITVCDKSGNVITNGSTIEWIYAVNRFHNKMTRLARECTSVRPTLMAMAVATNAPTSFVFTAMFISNLTDLLCECVDGLDLEEEPSSDL</sequence>
<dbReference type="EMBL" id="BDSP01000120">
    <property type="protein sequence ID" value="GAX17707.1"/>
    <property type="molecule type" value="Genomic_DNA"/>
</dbReference>
<gene>
    <name evidence="1" type="ORF">FisN_10Lu426</name>
</gene>